<dbReference type="STRING" id="1777137.AWB76_02377"/>
<dbReference type="NCBIfam" id="TIGR02383">
    <property type="entry name" value="Hfq"/>
    <property type="match status" value="1"/>
</dbReference>
<sequence length="93" mass="10561">MPTDANDIQADFLNALVRERKVVWVFLVNGIKLTGQLMSFDKYVLALQSPTGIQLVFKSAVSTVCESHFVEKPRTRDRPATPHERQPARGHER</sequence>
<dbReference type="Proteomes" id="UP000054624">
    <property type="component" value="Unassembled WGS sequence"/>
</dbReference>
<evidence type="ECO:0000313" key="6">
    <source>
        <dbReference type="Proteomes" id="UP000054624"/>
    </source>
</evidence>
<dbReference type="EMBL" id="FCOI02000006">
    <property type="protein sequence ID" value="SAK56934.1"/>
    <property type="molecule type" value="Genomic_DNA"/>
</dbReference>
<dbReference type="GO" id="GO:0045974">
    <property type="term" value="P:regulation of translation, ncRNA-mediated"/>
    <property type="evidence" value="ECO:0007669"/>
    <property type="project" value="TreeGrafter"/>
</dbReference>
<evidence type="ECO:0000259" key="4">
    <source>
        <dbReference type="PROSITE" id="PS52002"/>
    </source>
</evidence>
<evidence type="ECO:0000256" key="2">
    <source>
        <dbReference type="ARBA" id="ARBA00023016"/>
    </source>
</evidence>
<accession>A0A158AGI0</accession>
<dbReference type="GO" id="GO:0003723">
    <property type="term" value="F:RNA binding"/>
    <property type="evidence" value="ECO:0007669"/>
    <property type="project" value="UniProtKB-KW"/>
</dbReference>
<dbReference type="GO" id="GO:0005829">
    <property type="term" value="C:cytosol"/>
    <property type="evidence" value="ECO:0007669"/>
    <property type="project" value="TreeGrafter"/>
</dbReference>
<dbReference type="Gene3D" id="2.30.30.100">
    <property type="match status" value="1"/>
</dbReference>
<protein>
    <submittedName>
        <fullName evidence="5">Hfq protein</fullName>
    </submittedName>
</protein>
<keyword evidence="2" id="KW-0346">Stress response</keyword>
<evidence type="ECO:0000256" key="1">
    <source>
        <dbReference type="ARBA" id="ARBA00022884"/>
    </source>
</evidence>
<dbReference type="GO" id="GO:0043487">
    <property type="term" value="P:regulation of RNA stability"/>
    <property type="evidence" value="ECO:0007669"/>
    <property type="project" value="TreeGrafter"/>
</dbReference>
<dbReference type="InterPro" id="IPR005001">
    <property type="entry name" value="Hfq"/>
</dbReference>
<dbReference type="SUPFAM" id="SSF50182">
    <property type="entry name" value="Sm-like ribonucleoproteins"/>
    <property type="match status" value="1"/>
</dbReference>
<keyword evidence="6" id="KW-1185">Reference proteome</keyword>
<feature type="domain" description="Sm" evidence="4">
    <location>
        <begin position="10"/>
        <end position="70"/>
    </location>
</feature>
<organism evidence="5 6">
    <name type="scientific">Caballeronia temeraria</name>
    <dbReference type="NCBI Taxonomy" id="1777137"/>
    <lineage>
        <taxon>Bacteria</taxon>
        <taxon>Pseudomonadati</taxon>
        <taxon>Pseudomonadota</taxon>
        <taxon>Betaproteobacteria</taxon>
        <taxon>Burkholderiales</taxon>
        <taxon>Burkholderiaceae</taxon>
        <taxon>Caballeronia</taxon>
    </lineage>
</organism>
<dbReference type="Pfam" id="PF17209">
    <property type="entry name" value="Hfq"/>
    <property type="match status" value="1"/>
</dbReference>
<reference evidence="6" key="1">
    <citation type="submission" date="2016-01" db="EMBL/GenBank/DDBJ databases">
        <authorList>
            <person name="Peeters Charlotte."/>
        </authorList>
    </citation>
    <scope>NUCLEOTIDE SEQUENCE [LARGE SCALE GENOMIC DNA]</scope>
</reference>
<gene>
    <name evidence="5" type="ORF">AWB76_02377</name>
</gene>
<name>A0A158AGI0_9BURK</name>
<dbReference type="GO" id="GO:0006355">
    <property type="term" value="P:regulation of DNA-templated transcription"/>
    <property type="evidence" value="ECO:0007669"/>
    <property type="project" value="InterPro"/>
</dbReference>
<dbReference type="OrthoDB" id="9799751at2"/>
<dbReference type="InterPro" id="IPR047575">
    <property type="entry name" value="Sm"/>
</dbReference>
<evidence type="ECO:0000313" key="5">
    <source>
        <dbReference type="EMBL" id="SAK56934.1"/>
    </source>
</evidence>
<evidence type="ECO:0000256" key="3">
    <source>
        <dbReference type="SAM" id="MobiDB-lite"/>
    </source>
</evidence>
<feature type="region of interest" description="Disordered" evidence="3">
    <location>
        <begin position="70"/>
        <end position="93"/>
    </location>
</feature>
<dbReference type="AlphaFoldDB" id="A0A158AGI0"/>
<dbReference type="PROSITE" id="PS52002">
    <property type="entry name" value="SM"/>
    <property type="match status" value="1"/>
</dbReference>
<dbReference type="PANTHER" id="PTHR34772">
    <property type="entry name" value="RNA-BINDING PROTEIN HFQ"/>
    <property type="match status" value="1"/>
</dbReference>
<dbReference type="PANTHER" id="PTHR34772:SF1">
    <property type="entry name" value="RNA-BINDING PROTEIN HFQ"/>
    <property type="match status" value="1"/>
</dbReference>
<dbReference type="RefSeq" id="WP_061160287.1">
    <property type="nucleotide sequence ID" value="NZ_FCOI02000006.1"/>
</dbReference>
<keyword evidence="1" id="KW-0694">RNA-binding</keyword>
<proteinExistence type="predicted"/>
<dbReference type="InterPro" id="IPR010920">
    <property type="entry name" value="LSM_dom_sf"/>
</dbReference>
<dbReference type="CDD" id="cd01716">
    <property type="entry name" value="Hfq"/>
    <property type="match status" value="1"/>
</dbReference>